<dbReference type="Pfam" id="PF08352">
    <property type="entry name" value="oligo_HPY"/>
    <property type="match status" value="1"/>
</dbReference>
<feature type="domain" description="ABC transporter" evidence="4">
    <location>
        <begin position="3"/>
        <end position="248"/>
    </location>
</feature>
<dbReference type="NCBIfam" id="TIGR01727">
    <property type="entry name" value="oligo_HPY"/>
    <property type="match status" value="1"/>
</dbReference>
<protein>
    <submittedName>
        <fullName evidence="5">Oligopeptide/dipeptide ABC transporter, ATPase subunit</fullName>
    </submittedName>
</protein>
<dbReference type="AlphaFoldDB" id="A0A081C0C3"/>
<dbReference type="InterPro" id="IPR027417">
    <property type="entry name" value="P-loop_NTPase"/>
</dbReference>
<organism evidence="5">
    <name type="scientific">Vecturithrix granuli</name>
    <dbReference type="NCBI Taxonomy" id="1499967"/>
    <lineage>
        <taxon>Bacteria</taxon>
        <taxon>Candidatus Moduliflexota</taxon>
        <taxon>Candidatus Vecturitrichia</taxon>
        <taxon>Candidatus Vecturitrichales</taxon>
        <taxon>Candidatus Vecturitrichaceae</taxon>
        <taxon>Candidatus Vecturithrix</taxon>
    </lineage>
</organism>
<dbReference type="STRING" id="1499967.U27_05001"/>
<dbReference type="InterPro" id="IPR003593">
    <property type="entry name" value="AAA+_ATPase"/>
</dbReference>
<dbReference type="Pfam" id="PF00005">
    <property type="entry name" value="ABC_tran"/>
    <property type="match status" value="1"/>
</dbReference>
<evidence type="ECO:0000256" key="1">
    <source>
        <dbReference type="ARBA" id="ARBA00022448"/>
    </source>
</evidence>
<dbReference type="eggNOG" id="COG4608">
    <property type="taxonomic scope" value="Bacteria"/>
</dbReference>
<dbReference type="PROSITE" id="PS50893">
    <property type="entry name" value="ABC_TRANSPORTER_2"/>
    <property type="match status" value="1"/>
</dbReference>
<dbReference type="FunFam" id="3.40.50.300:FF:000016">
    <property type="entry name" value="Oligopeptide ABC transporter ATP-binding component"/>
    <property type="match status" value="1"/>
</dbReference>
<dbReference type="GO" id="GO:0055085">
    <property type="term" value="P:transmembrane transport"/>
    <property type="evidence" value="ECO:0007669"/>
    <property type="project" value="UniProtKB-ARBA"/>
</dbReference>
<accession>A0A081C0C3</accession>
<evidence type="ECO:0000313" key="5">
    <source>
        <dbReference type="EMBL" id="GAK58028.1"/>
    </source>
</evidence>
<dbReference type="PANTHER" id="PTHR43776">
    <property type="entry name" value="TRANSPORT ATP-BINDING PROTEIN"/>
    <property type="match status" value="1"/>
</dbReference>
<keyword evidence="1" id="KW-0813">Transport</keyword>
<sequence length="324" mass="36443">MILELQNVSKRFPIEDNLFGKTTQFLRAVEEISFAVNALEIFGIVGESGSGKSTIARMIAGIYPPSDGQILFKERPLQPEPAIQRNIQMVFQDPETALDPRKTVLWSVAEGLKIHRLLPRAQRKDRVVQVLHEVGLGEDVLQKYPHELSGGQKQRVAIARSLILQPELLVLDEPTSALDVSVQAQILNLLLDLQDEFRLTYLFITHDLHIVQHLAHRVMVLYLGHIMEMGNTGEVIGQPLHPYTKGLLQSVPQLGVKKSITPLQGEIPSPINPPPGCPFITRCPQAFDKCHQKPPLIPHEKRLMRCFLYQHTSNPSSLHKIHVV</sequence>
<evidence type="ECO:0000256" key="3">
    <source>
        <dbReference type="ARBA" id="ARBA00022840"/>
    </source>
</evidence>
<dbReference type="PROSITE" id="PS00211">
    <property type="entry name" value="ABC_TRANSPORTER_1"/>
    <property type="match status" value="1"/>
</dbReference>
<dbReference type="Gene3D" id="3.40.50.300">
    <property type="entry name" value="P-loop containing nucleotide triphosphate hydrolases"/>
    <property type="match status" value="1"/>
</dbReference>
<name>A0A081C0C3_VECG1</name>
<keyword evidence="2" id="KW-0547">Nucleotide-binding</keyword>
<dbReference type="SMART" id="SM00382">
    <property type="entry name" value="AAA"/>
    <property type="match status" value="1"/>
</dbReference>
<dbReference type="HOGENOM" id="CLU_000604_1_23_0"/>
<dbReference type="GO" id="GO:0015833">
    <property type="term" value="P:peptide transport"/>
    <property type="evidence" value="ECO:0007669"/>
    <property type="project" value="InterPro"/>
</dbReference>
<dbReference type="EMBL" id="DF820466">
    <property type="protein sequence ID" value="GAK58028.1"/>
    <property type="molecule type" value="Genomic_DNA"/>
</dbReference>
<proteinExistence type="predicted"/>
<dbReference type="InterPro" id="IPR017871">
    <property type="entry name" value="ABC_transporter-like_CS"/>
</dbReference>
<dbReference type="InterPro" id="IPR013563">
    <property type="entry name" value="Oligopep_ABC_C"/>
</dbReference>
<dbReference type="CDD" id="cd03257">
    <property type="entry name" value="ABC_NikE_OppD_transporters"/>
    <property type="match status" value="1"/>
</dbReference>
<evidence type="ECO:0000259" key="4">
    <source>
        <dbReference type="PROSITE" id="PS50893"/>
    </source>
</evidence>
<dbReference type="GO" id="GO:0005524">
    <property type="term" value="F:ATP binding"/>
    <property type="evidence" value="ECO:0007669"/>
    <property type="project" value="UniProtKB-KW"/>
</dbReference>
<gene>
    <name evidence="5" type="ORF">U27_05001</name>
</gene>
<keyword evidence="6" id="KW-1185">Reference proteome</keyword>
<evidence type="ECO:0000313" key="6">
    <source>
        <dbReference type="Proteomes" id="UP000030661"/>
    </source>
</evidence>
<evidence type="ECO:0000256" key="2">
    <source>
        <dbReference type="ARBA" id="ARBA00022741"/>
    </source>
</evidence>
<dbReference type="GO" id="GO:0016887">
    <property type="term" value="F:ATP hydrolysis activity"/>
    <property type="evidence" value="ECO:0007669"/>
    <property type="project" value="InterPro"/>
</dbReference>
<dbReference type="Proteomes" id="UP000030661">
    <property type="component" value="Unassembled WGS sequence"/>
</dbReference>
<keyword evidence="3" id="KW-0067">ATP-binding</keyword>
<reference evidence="5" key="1">
    <citation type="journal article" date="2015" name="PeerJ">
        <title>First genomic representation of candidate bacterial phylum KSB3 points to enhanced environmental sensing as a trigger of wastewater bulking.</title>
        <authorList>
            <person name="Sekiguchi Y."/>
            <person name="Ohashi A."/>
            <person name="Parks D.H."/>
            <person name="Yamauchi T."/>
            <person name="Tyson G.W."/>
            <person name="Hugenholtz P."/>
        </authorList>
    </citation>
    <scope>NUCLEOTIDE SEQUENCE [LARGE SCALE GENOMIC DNA]</scope>
</reference>
<dbReference type="InterPro" id="IPR003439">
    <property type="entry name" value="ABC_transporter-like_ATP-bd"/>
</dbReference>
<dbReference type="InterPro" id="IPR050319">
    <property type="entry name" value="ABC_transp_ATP-bind"/>
</dbReference>
<dbReference type="SUPFAM" id="SSF52540">
    <property type="entry name" value="P-loop containing nucleoside triphosphate hydrolases"/>
    <property type="match status" value="1"/>
</dbReference>